<reference evidence="4" key="2">
    <citation type="submission" date="2023-07" db="EMBL/GenBank/DDBJ databases">
        <authorList>
            <person name="Jung D.-H."/>
        </authorList>
    </citation>
    <scope>NUCLEOTIDE SEQUENCE [LARGE SCALE GENOMIC DNA]</scope>
    <source>
        <strain evidence="4">JA-25</strain>
    </source>
</reference>
<evidence type="ECO:0000313" key="4">
    <source>
        <dbReference type="Proteomes" id="UP000606008"/>
    </source>
</evidence>
<proteinExistence type="predicted"/>
<protein>
    <submittedName>
        <fullName evidence="3">Lipopolysaccharide biosynthesis protein</fullName>
    </submittedName>
</protein>
<keyword evidence="2" id="KW-0812">Transmembrane</keyword>
<dbReference type="Proteomes" id="UP000606008">
    <property type="component" value="Unassembled WGS sequence"/>
</dbReference>
<sequence length="727" mass="81171">MKIAVFLRLLKQHAFWFVLIPLVTAGTAFYLTRNEVKTYKSEAALYTGLASGYTLLSDKIASPMDRSTSAFDNLLSTLGSKETMLQVGVALLADHLQLEQPDSLVLGAAGFQKLQQDIPVETRDLLPILGSTADLRMALDSFAKMPAANPIKSLLLNSDSYYSITKMGEKLKAAPRKNTNDVLLMEYEANDPAVAQRTLTYAIEALSKRNAYFKTSETKSVVGFYEEKLKQAKARLDAADAALRAFGTNHQVLDYDEEARNVASSREALISEYNQEKMRRNGAKAALDALNKRSGMQSSVQLASADLNAKQQKLSEAESQLANAKAYNQPRSVLARLQATVTQATDDLKASTQRYDAIANNSDGLPQQTLATDRLARSMQYEESSAKLEVYEKRIREFEAKTNEYGPLGSQIRQLNRNLALAEREYTDLLNQVDQSRTREKDVSVGGKLDILDAPNFPLAPLASKRKQLVIVGIGVGIFIALLLMALRFWLDKRIKSPDHAEELIGRPVAALFPKVKNPLAQSKVTRASRSMFEQLMNTINIEIAQVTNKPFPPIITLFSIRPGQGKTWISNGLIRLYAEADLRVACCYPRRTGNEQREDKLGVTYLPYTARPDFMNVTSLEYLLDHTTDFDPTQYDRILLELPPLINHQIPVYMMKQSALALLIMDADAAWGRTEQQLLGLFDRVTQQPILPVLNNVDGDYLEETSQMDMGELTGRPKKTLQRVGR</sequence>
<reference evidence="4" key="1">
    <citation type="submission" date="2019-09" db="EMBL/GenBank/DDBJ databases">
        <authorList>
            <person name="Jung D.-H."/>
        </authorList>
    </citation>
    <scope>NUCLEOTIDE SEQUENCE [LARGE SCALE GENOMIC DNA]</scope>
    <source>
        <strain evidence="4">JA-25</strain>
    </source>
</reference>
<dbReference type="EMBL" id="WAEL01000005">
    <property type="protein sequence ID" value="NID11382.1"/>
    <property type="molecule type" value="Genomic_DNA"/>
</dbReference>
<feature type="transmembrane region" description="Helical" evidence="2">
    <location>
        <begin position="469"/>
        <end position="491"/>
    </location>
</feature>
<keyword evidence="4" id="KW-1185">Reference proteome</keyword>
<comment type="caution">
    <text evidence="3">The sequence shown here is derived from an EMBL/GenBank/DDBJ whole genome shotgun (WGS) entry which is preliminary data.</text>
</comment>
<name>A0ABX0QH33_9BACT</name>
<evidence type="ECO:0000313" key="3">
    <source>
        <dbReference type="EMBL" id="NID11382.1"/>
    </source>
</evidence>
<evidence type="ECO:0000256" key="2">
    <source>
        <dbReference type="SAM" id="Phobius"/>
    </source>
</evidence>
<feature type="coiled-coil region" evidence="1">
    <location>
        <begin position="381"/>
        <end position="439"/>
    </location>
</feature>
<dbReference type="RefSeq" id="WP_166692421.1">
    <property type="nucleotide sequence ID" value="NZ_WAEL01000005.1"/>
</dbReference>
<dbReference type="SUPFAM" id="SSF52540">
    <property type="entry name" value="P-loop containing nucleoside triphosphate hydrolases"/>
    <property type="match status" value="1"/>
</dbReference>
<gene>
    <name evidence="3" type="ORF">F7231_14500</name>
</gene>
<keyword evidence="2" id="KW-1133">Transmembrane helix</keyword>
<feature type="coiled-coil region" evidence="1">
    <location>
        <begin position="273"/>
        <end position="354"/>
    </location>
</feature>
<feature type="transmembrane region" description="Helical" evidence="2">
    <location>
        <begin position="14"/>
        <end position="32"/>
    </location>
</feature>
<keyword evidence="2" id="KW-0472">Membrane</keyword>
<dbReference type="InterPro" id="IPR027417">
    <property type="entry name" value="P-loop_NTPase"/>
</dbReference>
<dbReference type="Gene3D" id="3.40.50.300">
    <property type="entry name" value="P-loop containing nucleotide triphosphate hydrolases"/>
    <property type="match status" value="1"/>
</dbReference>
<organism evidence="3 4">
    <name type="scientific">Fibrivirga algicola</name>
    <dbReference type="NCBI Taxonomy" id="2950420"/>
    <lineage>
        <taxon>Bacteria</taxon>
        <taxon>Pseudomonadati</taxon>
        <taxon>Bacteroidota</taxon>
        <taxon>Cytophagia</taxon>
        <taxon>Cytophagales</taxon>
        <taxon>Spirosomataceae</taxon>
        <taxon>Fibrivirga</taxon>
    </lineage>
</organism>
<dbReference type="PANTHER" id="PTHR32309">
    <property type="entry name" value="TYROSINE-PROTEIN KINASE"/>
    <property type="match status" value="1"/>
</dbReference>
<keyword evidence="1" id="KW-0175">Coiled coil</keyword>
<accession>A0ABX0QH33</accession>
<dbReference type="InterPro" id="IPR050445">
    <property type="entry name" value="Bact_polysacc_biosynth/exp"/>
</dbReference>
<dbReference type="PANTHER" id="PTHR32309:SF13">
    <property type="entry name" value="FERRIC ENTEROBACTIN TRANSPORT PROTEIN FEPE"/>
    <property type="match status" value="1"/>
</dbReference>
<evidence type="ECO:0000256" key="1">
    <source>
        <dbReference type="SAM" id="Coils"/>
    </source>
</evidence>